<evidence type="ECO:0000313" key="3">
    <source>
        <dbReference type="EMBL" id="KTD00010.1"/>
    </source>
</evidence>
<feature type="region of interest" description="Disordered" evidence="2">
    <location>
        <begin position="234"/>
        <end position="270"/>
    </location>
</feature>
<evidence type="ECO:0000256" key="2">
    <source>
        <dbReference type="SAM" id="MobiDB-lite"/>
    </source>
</evidence>
<proteinExistence type="predicted"/>
<evidence type="ECO:0000313" key="4">
    <source>
        <dbReference type="Proteomes" id="UP000054773"/>
    </source>
</evidence>
<protein>
    <submittedName>
        <fullName evidence="3">Coiled-coil-containing protein</fullName>
    </submittedName>
</protein>
<feature type="compositionally biased region" description="Basic and acidic residues" evidence="2">
    <location>
        <begin position="254"/>
        <end position="270"/>
    </location>
</feature>
<dbReference type="OrthoDB" id="5652557at2"/>
<feature type="coiled-coil region" evidence="1">
    <location>
        <begin position="582"/>
        <end position="609"/>
    </location>
</feature>
<reference evidence="3 4" key="1">
    <citation type="submission" date="2015-11" db="EMBL/GenBank/DDBJ databases">
        <title>Genomic analysis of 38 Legionella species identifies large and diverse effector repertoires.</title>
        <authorList>
            <person name="Burstein D."/>
            <person name="Amaro F."/>
            <person name="Zusman T."/>
            <person name="Lifshitz Z."/>
            <person name="Cohen O."/>
            <person name="Gilbert J.A."/>
            <person name="Pupko T."/>
            <person name="Shuman H.A."/>
            <person name="Segal G."/>
        </authorList>
    </citation>
    <scope>NUCLEOTIDE SEQUENCE [LARGE SCALE GENOMIC DNA]</scope>
    <source>
        <strain evidence="3 4">SE-32A-C8</strain>
    </source>
</reference>
<keyword evidence="1" id="KW-0175">Coiled coil</keyword>
<dbReference type="PATRIC" id="fig|448.7.peg.123"/>
<evidence type="ECO:0000256" key="1">
    <source>
        <dbReference type="SAM" id="Coils"/>
    </source>
</evidence>
<organism evidence="3 4">
    <name type="scientific">Legionella erythra</name>
    <dbReference type="NCBI Taxonomy" id="448"/>
    <lineage>
        <taxon>Bacteria</taxon>
        <taxon>Pseudomonadati</taxon>
        <taxon>Pseudomonadota</taxon>
        <taxon>Gammaproteobacteria</taxon>
        <taxon>Legionellales</taxon>
        <taxon>Legionellaceae</taxon>
        <taxon>Legionella</taxon>
    </lineage>
</organism>
<gene>
    <name evidence="3" type="primary">legC4_2</name>
    <name evidence="3" type="ORF">Lery_0118</name>
</gene>
<name>A0A0W0TWK5_LEGER</name>
<comment type="caution">
    <text evidence="3">The sequence shown here is derived from an EMBL/GenBank/DDBJ whole genome shotgun (WGS) entry which is preliminary data.</text>
</comment>
<dbReference type="AlphaFoldDB" id="A0A0W0TWK5"/>
<dbReference type="STRING" id="448.Lery_0118"/>
<sequence>MTENTLFNFLSRQKNSPLPDVKDRVLSTNSNNNAYYRLELPVKEKLRFELGNKRLMLTDHHVSVYEYENKENPNLSQYHYTAHLNDVSGATYRLHVYFDSNNQLAKNPILENAGQGHYQNLINHSELENQFTALAIRFTYPLIEALKKQQGECVKQLETVYETSMVTLNKALFEETSLQGMLCLVNDALQWLTELMPLVHKNHLLKDHRFLKTMQKSLQDRNHPLLEAVNSLPVSPSLAEEETNQSTEAPPLLHEGHAKNPQNHKKDGYSDPLEEFERIKAVFYALENEKDVPQQVKKIEELLMLIADFNLLHEEDVVDLDCLRQLQDFRLKAFTLGDSLFKRAFISGQLDLAEQMPSFYHRITPTYLALALHQGDQQRLAFVLRHADFDMEQEITLGQHTYVSPVHACIARSGSQPSLAGCFALLLQHGHSPLAVDKRGIPLLVPVLIGNHPFKTVLREQNLLNSLSFLKPMTSLLMNYLEQGQFHSTEKCLILTALVELSGEIQILQHCKDVPGLKLAHQCSSNLLNSDKNEVIKRLNMEPEFQKLGVLLDMNVEHMFELSKQCRVKANLELTPGLEAGLEAFVDALDLAKQDYETLKDNILTLLKNTVATVSLQIDVMQLSQEARKLHSEKAHKRCMAQYEQLLKEMKTLSDSNPFVSFQECLIATKRKPEFKKAKEKTLLRQSETGEAQALVQAASRHSSKDETNAVTEEKARQFACV</sequence>
<keyword evidence="4" id="KW-1185">Reference proteome</keyword>
<dbReference type="Proteomes" id="UP000054773">
    <property type="component" value="Unassembled WGS sequence"/>
</dbReference>
<dbReference type="RefSeq" id="WP_058525304.1">
    <property type="nucleotide sequence ID" value="NZ_CAAAHY010000004.1"/>
</dbReference>
<dbReference type="EMBL" id="LNYA01000001">
    <property type="protein sequence ID" value="KTD00010.1"/>
    <property type="molecule type" value="Genomic_DNA"/>
</dbReference>
<accession>A0A0W0TWK5</accession>